<dbReference type="Pfam" id="PF02687">
    <property type="entry name" value="FtsX"/>
    <property type="match status" value="1"/>
</dbReference>
<evidence type="ECO:0000256" key="9">
    <source>
        <dbReference type="ARBA" id="ARBA00023136"/>
    </source>
</evidence>
<feature type="transmembrane region" description="Helical" evidence="13">
    <location>
        <begin position="728"/>
        <end position="748"/>
    </location>
</feature>
<dbReference type="PROSITE" id="PS00211">
    <property type="entry name" value="ABC_TRANSPORTER_1"/>
    <property type="match status" value="1"/>
</dbReference>
<dbReference type="PANTHER" id="PTHR30572:SF4">
    <property type="entry name" value="ABC TRANSPORTER PERMEASE YTRF"/>
    <property type="match status" value="1"/>
</dbReference>
<dbReference type="InterPro" id="IPR003593">
    <property type="entry name" value="AAA+_ATPase"/>
</dbReference>
<dbReference type="InterPro" id="IPR050250">
    <property type="entry name" value="Macrolide_Exporter_MacB"/>
</dbReference>
<feature type="transmembrane region" description="Helical" evidence="13">
    <location>
        <begin position="686"/>
        <end position="708"/>
    </location>
</feature>
<reference evidence="16" key="1">
    <citation type="submission" date="2019-10" db="EMBL/GenBank/DDBJ databases">
        <title>Lacipirellula parvula gen. nov., sp. nov., representing a lineage of planctomycetes widespread in freshwater anoxic habitats, and description of the family Lacipirellulaceae.</title>
        <authorList>
            <person name="Dedysh S.N."/>
            <person name="Kulichevskaya I.S."/>
            <person name="Beletsky A.V."/>
            <person name="Rakitin A.L."/>
            <person name="Mardanov A.V."/>
            <person name="Ivanova A.A."/>
            <person name="Saltykova V.X."/>
            <person name="Rijpstra W.I.C."/>
            <person name="Sinninghe Damste J.S."/>
            <person name="Ravin N.V."/>
        </authorList>
    </citation>
    <scope>NUCLEOTIDE SEQUENCE [LARGE SCALE GENOMIC DNA]</scope>
    <source>
        <strain evidence="16">PX69</strain>
    </source>
</reference>
<keyword evidence="9 13" id="KW-0472">Membrane</keyword>
<keyword evidence="4" id="KW-0997">Cell inner membrane</keyword>
<dbReference type="AlphaFoldDB" id="A0A5K7XI22"/>
<evidence type="ECO:0000256" key="5">
    <source>
        <dbReference type="ARBA" id="ARBA00022692"/>
    </source>
</evidence>
<dbReference type="InterPro" id="IPR003838">
    <property type="entry name" value="ABC3_permease_C"/>
</dbReference>
<keyword evidence="10" id="KW-0046">Antibiotic resistance</keyword>
<evidence type="ECO:0000256" key="10">
    <source>
        <dbReference type="ARBA" id="ARBA00023251"/>
    </source>
</evidence>
<evidence type="ECO:0000256" key="11">
    <source>
        <dbReference type="ARBA" id="ARBA00038076"/>
    </source>
</evidence>
<evidence type="ECO:0000256" key="1">
    <source>
        <dbReference type="ARBA" id="ARBA00004429"/>
    </source>
</evidence>
<keyword evidence="2" id="KW-0813">Transport</keyword>
<protein>
    <recommendedName>
        <fullName evidence="14">ABC transporter domain-containing protein</fullName>
    </recommendedName>
</protein>
<comment type="subcellular location">
    <subcellularLocation>
        <location evidence="1">Cell inner membrane</location>
        <topology evidence="1">Multi-pass membrane protein</topology>
    </subcellularLocation>
</comment>
<dbReference type="Gene3D" id="3.40.50.300">
    <property type="entry name" value="P-loop containing nucleotide triphosphate hydrolases"/>
    <property type="match status" value="1"/>
</dbReference>
<evidence type="ECO:0000259" key="14">
    <source>
        <dbReference type="PROSITE" id="PS50893"/>
    </source>
</evidence>
<evidence type="ECO:0000256" key="3">
    <source>
        <dbReference type="ARBA" id="ARBA00022475"/>
    </source>
</evidence>
<dbReference type="InterPro" id="IPR003439">
    <property type="entry name" value="ABC_transporter-like_ATP-bd"/>
</dbReference>
<dbReference type="CDD" id="cd03255">
    <property type="entry name" value="ABC_MJ0796_LolCDE_FtsE"/>
    <property type="match status" value="1"/>
</dbReference>
<gene>
    <name evidence="15" type="ORF">PLANPX_3465</name>
</gene>
<dbReference type="GO" id="GO:0098796">
    <property type="term" value="C:membrane protein complex"/>
    <property type="evidence" value="ECO:0007669"/>
    <property type="project" value="UniProtKB-ARBA"/>
</dbReference>
<dbReference type="GO" id="GO:0005886">
    <property type="term" value="C:plasma membrane"/>
    <property type="evidence" value="ECO:0007669"/>
    <property type="project" value="UniProtKB-SubCell"/>
</dbReference>
<keyword evidence="7" id="KW-0067">ATP-binding</keyword>
<dbReference type="GO" id="GO:0022857">
    <property type="term" value="F:transmembrane transporter activity"/>
    <property type="evidence" value="ECO:0007669"/>
    <property type="project" value="TreeGrafter"/>
</dbReference>
<organism evidence="15 16">
    <name type="scientific">Lacipirellula parvula</name>
    <dbReference type="NCBI Taxonomy" id="2650471"/>
    <lineage>
        <taxon>Bacteria</taxon>
        <taxon>Pseudomonadati</taxon>
        <taxon>Planctomycetota</taxon>
        <taxon>Planctomycetia</taxon>
        <taxon>Pirellulales</taxon>
        <taxon>Lacipirellulaceae</taxon>
        <taxon>Lacipirellula</taxon>
    </lineage>
</organism>
<dbReference type="PROSITE" id="PS50893">
    <property type="entry name" value="ABC_TRANSPORTER_2"/>
    <property type="match status" value="1"/>
</dbReference>
<dbReference type="RefSeq" id="WP_152099541.1">
    <property type="nucleotide sequence ID" value="NZ_AP021861.1"/>
</dbReference>
<dbReference type="InterPro" id="IPR017911">
    <property type="entry name" value="MacB-like_ATP-bd"/>
</dbReference>
<dbReference type="Proteomes" id="UP000326837">
    <property type="component" value="Chromosome"/>
</dbReference>
<comment type="similarity">
    <text evidence="12">Belongs to the ABC transporter superfamily. Macrolide exporter (TC 3.A.1.122) family.</text>
</comment>
<evidence type="ECO:0000256" key="13">
    <source>
        <dbReference type="SAM" id="Phobius"/>
    </source>
</evidence>
<dbReference type="Pfam" id="PF12704">
    <property type="entry name" value="MacB_PCD"/>
    <property type="match status" value="1"/>
</dbReference>
<dbReference type="FunFam" id="3.40.50.300:FF:000032">
    <property type="entry name" value="Export ABC transporter ATP-binding protein"/>
    <property type="match status" value="1"/>
</dbReference>
<name>A0A5K7XI22_9BACT</name>
<dbReference type="InterPro" id="IPR025857">
    <property type="entry name" value="MacB_PCD"/>
</dbReference>
<dbReference type="InterPro" id="IPR027417">
    <property type="entry name" value="P-loop_NTPase"/>
</dbReference>
<keyword evidence="3" id="KW-1003">Cell membrane</keyword>
<feature type="transmembrane region" description="Helical" evidence="13">
    <location>
        <begin position="638"/>
        <end position="665"/>
    </location>
</feature>
<dbReference type="SMART" id="SM00382">
    <property type="entry name" value="AAA"/>
    <property type="match status" value="1"/>
</dbReference>
<dbReference type="GO" id="GO:0005524">
    <property type="term" value="F:ATP binding"/>
    <property type="evidence" value="ECO:0007669"/>
    <property type="project" value="UniProtKB-KW"/>
</dbReference>
<evidence type="ECO:0000256" key="12">
    <source>
        <dbReference type="ARBA" id="ARBA00038388"/>
    </source>
</evidence>
<evidence type="ECO:0000313" key="16">
    <source>
        <dbReference type="Proteomes" id="UP000326837"/>
    </source>
</evidence>
<dbReference type="EMBL" id="AP021861">
    <property type="protein sequence ID" value="BBO33853.1"/>
    <property type="molecule type" value="Genomic_DNA"/>
</dbReference>
<proteinExistence type="inferred from homology"/>
<accession>A0A5K7XI22</accession>
<evidence type="ECO:0000256" key="4">
    <source>
        <dbReference type="ARBA" id="ARBA00022519"/>
    </source>
</evidence>
<evidence type="ECO:0000256" key="8">
    <source>
        <dbReference type="ARBA" id="ARBA00022989"/>
    </source>
</evidence>
<evidence type="ECO:0000313" key="15">
    <source>
        <dbReference type="EMBL" id="BBO33853.1"/>
    </source>
</evidence>
<keyword evidence="8 13" id="KW-1133">Transmembrane helix</keyword>
<dbReference type="InterPro" id="IPR017871">
    <property type="entry name" value="ABC_transporter-like_CS"/>
</dbReference>
<comment type="similarity">
    <text evidence="11">Belongs to the ABC-4 integral membrane protein family.</text>
</comment>
<dbReference type="SUPFAM" id="SSF52540">
    <property type="entry name" value="P-loop containing nucleoside triphosphate hydrolases"/>
    <property type="match status" value="1"/>
</dbReference>
<sequence>MSLLRLENITKTYHLGEIDVPVLKGISFTVERGELVALMGASGSGKSTLMNVLGCLDRPTSGKYWLDGQEISSLSANDRALVRTAKLGFVFQSFNLLPRTTAVNNVLMPLDYSTTAPPIREALERSHSLLERVGLGSRLDHIPSQMSGGQQQRVAIARSLINQPALLLADEPTGNLDSQTSVEILEMFQQLNAAGLTVMLVTHDPKVAAYADRVIRVVDGLIVEDDHGGRTIDVTKQQRPARERIDAGVPAAEQLQPAAAIAAIEEPESELTAASAGGTAVAVRPKTVAATVAPKPAAAAPAVSKIHLGLASLVPGPLRTAFTALRRNKMRSALTALGVIIGVGAVIAMVEISQGSRTSLMATMSTMGANTIMVRSGAAASGGISFGSGTLLTLTPGDSEEIAREATAIAAAAPVVQIQGQVVYGNRNWIPMSVYGTTPNYLEIRDWEQLEEGEMFNDRDVRNANKVCVIGTTLVKELFDGQSPLGEDIRVKNVSLRVVGVLGRKGSNMMGMDQDDVILAPWTTIKYRVADNSAAAEVAATSSNSTEVNSLNELYPGSTELYPVQSATQLANTPQPVRFTNIDQISVKARSAADIPVAMDEITSILRQRHRIRPGGTDDFNLRDMGEMVKAMGSMSEMMGGLLMIVALISLVVGGVGIMNIMLVSVTERTREIGLRMAVGARSHHILRQFLIEAIVLCVFGGAIGILLGRTASYAVWLAMRWPVEASLPAIIGAFLVSATIGVAFGFYPAWKASRLDPIEALRYE</sequence>
<keyword evidence="5 13" id="KW-0812">Transmembrane</keyword>
<evidence type="ECO:0000256" key="6">
    <source>
        <dbReference type="ARBA" id="ARBA00022741"/>
    </source>
</evidence>
<dbReference type="GO" id="GO:0016887">
    <property type="term" value="F:ATP hydrolysis activity"/>
    <property type="evidence" value="ECO:0007669"/>
    <property type="project" value="InterPro"/>
</dbReference>
<keyword evidence="16" id="KW-1185">Reference proteome</keyword>
<feature type="domain" description="ABC transporter" evidence="14">
    <location>
        <begin position="4"/>
        <end position="244"/>
    </location>
</feature>
<dbReference type="GO" id="GO:0046677">
    <property type="term" value="P:response to antibiotic"/>
    <property type="evidence" value="ECO:0007669"/>
    <property type="project" value="UniProtKB-KW"/>
</dbReference>
<dbReference type="PANTHER" id="PTHR30572">
    <property type="entry name" value="MEMBRANE COMPONENT OF TRANSPORTER-RELATED"/>
    <property type="match status" value="1"/>
</dbReference>
<evidence type="ECO:0000256" key="7">
    <source>
        <dbReference type="ARBA" id="ARBA00022840"/>
    </source>
</evidence>
<dbReference type="KEGG" id="lpav:PLANPX_3465"/>
<dbReference type="Pfam" id="PF00005">
    <property type="entry name" value="ABC_tran"/>
    <property type="match status" value="1"/>
</dbReference>
<feature type="transmembrane region" description="Helical" evidence="13">
    <location>
        <begin position="333"/>
        <end position="350"/>
    </location>
</feature>
<keyword evidence="6" id="KW-0547">Nucleotide-binding</keyword>
<evidence type="ECO:0000256" key="2">
    <source>
        <dbReference type="ARBA" id="ARBA00022448"/>
    </source>
</evidence>